<dbReference type="Proteomes" id="UP000005225">
    <property type="component" value="Unassembled WGS sequence"/>
</dbReference>
<dbReference type="InterPro" id="IPR012347">
    <property type="entry name" value="Ferritin-like"/>
</dbReference>
<evidence type="ECO:0000313" key="9">
    <source>
        <dbReference type="Proteomes" id="UP000005225"/>
    </source>
</evidence>
<dbReference type="PROSITE" id="PS50905">
    <property type="entry name" value="FERRITIN_LIKE"/>
    <property type="match status" value="1"/>
</dbReference>
<dbReference type="CDD" id="cd01056">
    <property type="entry name" value="Euk_Ferritin"/>
    <property type="match status" value="1"/>
</dbReference>
<dbReference type="EMBL" id="AAQR03105444">
    <property type="status" value="NOT_ANNOTATED_CDS"/>
    <property type="molecule type" value="Genomic_DNA"/>
</dbReference>
<reference evidence="9" key="1">
    <citation type="submission" date="2011-03" db="EMBL/GenBank/DDBJ databases">
        <title>Version 3 of the genome sequence of Otolemur garnettii (Bushbaby).</title>
        <authorList>
            <consortium name="The Broad Institute Genome Sequencing Platform"/>
            <person name="Di Palma F."/>
            <person name="Johnson J."/>
            <person name="Lander E.S."/>
            <person name="Lindblad-Toh K."/>
            <person name="Jaffe D.B."/>
            <person name="Gnerre S."/>
            <person name="MacCallum I."/>
            <person name="Przybylski D."/>
            <person name="Ribeiro F.J."/>
            <person name="Burton J.N."/>
            <person name="Walker B.J."/>
            <person name="Sharpe T."/>
            <person name="Hall G."/>
        </authorList>
    </citation>
    <scope>NUCLEOTIDE SEQUENCE [LARGE SCALE GENOMIC DNA]</scope>
</reference>
<proteinExistence type="inferred from homology"/>
<evidence type="ECO:0000256" key="1">
    <source>
        <dbReference type="ARBA" id="ARBA00007513"/>
    </source>
</evidence>
<evidence type="ECO:0000256" key="2">
    <source>
        <dbReference type="ARBA" id="ARBA00022434"/>
    </source>
</evidence>
<dbReference type="InParanoid" id="H0Y0D3"/>
<organism evidence="8 9">
    <name type="scientific">Otolemur garnettii</name>
    <name type="common">Small-eared galago</name>
    <name type="synonym">Garnett's greater bushbaby</name>
    <dbReference type="NCBI Taxonomy" id="30611"/>
    <lineage>
        <taxon>Eukaryota</taxon>
        <taxon>Metazoa</taxon>
        <taxon>Chordata</taxon>
        <taxon>Craniata</taxon>
        <taxon>Vertebrata</taxon>
        <taxon>Euteleostomi</taxon>
        <taxon>Mammalia</taxon>
        <taxon>Eutheria</taxon>
        <taxon>Euarchontoglires</taxon>
        <taxon>Primates</taxon>
        <taxon>Strepsirrhini</taxon>
        <taxon>Lorisiformes</taxon>
        <taxon>Galagidae</taxon>
        <taxon>Otolemur</taxon>
    </lineage>
</organism>
<dbReference type="InterPro" id="IPR009040">
    <property type="entry name" value="Ferritin-like_diiron"/>
</dbReference>
<name>H0Y0D3_OTOGA</name>
<dbReference type="InterPro" id="IPR001519">
    <property type="entry name" value="Ferritin"/>
</dbReference>
<dbReference type="FunFam" id="1.20.1260.10:FF:000002">
    <property type="entry name" value="Ferritin, mitochondrial"/>
    <property type="match status" value="1"/>
</dbReference>
<dbReference type="Gene3D" id="1.20.1260.10">
    <property type="match status" value="1"/>
</dbReference>
<evidence type="ECO:0000256" key="6">
    <source>
        <dbReference type="RuleBase" id="RU361145"/>
    </source>
</evidence>
<sequence>PEQTVMATAPSQIRQNYHPECEASVNRLINLQLYASYVYLSMAFYFDRDDVALKHFTRFFLRKSHQQQADAERVMELQNQRGGRICLRDLKKPDRDDWENGLRALECAFQLEKSVNQSFLDLHQLASDKGDPQLCSFLETCFLDDQVKILKELSGYLADLHKLGAPESRMAEYLFDKLSLGSSDD</sequence>
<protein>
    <recommendedName>
        <fullName evidence="6">Ferritin</fullName>
    </recommendedName>
</protein>
<accession>H0Y0D3</accession>
<dbReference type="Pfam" id="PF00210">
    <property type="entry name" value="Ferritin"/>
    <property type="match status" value="1"/>
</dbReference>
<comment type="similarity">
    <text evidence="1 6">Belongs to the ferritin family.</text>
</comment>
<dbReference type="InterPro" id="IPR008331">
    <property type="entry name" value="Ferritin_DPS_dom"/>
</dbReference>
<feature type="binding site" evidence="5">
    <location>
        <position position="112"/>
    </location>
    <ligand>
        <name>Fe cation</name>
        <dbReference type="ChEBI" id="CHEBI:24875"/>
        <label>1</label>
    </ligand>
</feature>
<keyword evidence="3 5" id="KW-0479">Metal-binding</keyword>
<evidence type="ECO:0000256" key="5">
    <source>
        <dbReference type="PIRSR" id="PIRSR601519-1"/>
    </source>
</evidence>
<dbReference type="GO" id="GO:0008199">
    <property type="term" value="F:ferric iron binding"/>
    <property type="evidence" value="ECO:0007669"/>
    <property type="project" value="InterPro"/>
</dbReference>
<comment type="function">
    <text evidence="6">Stores iron in a soluble, non-toxic, readily available form. Important for iron homeostasis. Iron is taken up in the ferrous form and deposited as ferric hydroxides after oxidation.</text>
</comment>
<dbReference type="AlphaFoldDB" id="H0Y0D3"/>
<dbReference type="GeneTree" id="ENSGT00950000182841"/>
<reference evidence="8" key="2">
    <citation type="submission" date="2025-08" db="UniProtKB">
        <authorList>
            <consortium name="Ensembl"/>
        </authorList>
    </citation>
    <scope>IDENTIFICATION</scope>
</reference>
<dbReference type="eggNOG" id="KOG2332">
    <property type="taxonomic scope" value="Eukaryota"/>
</dbReference>
<dbReference type="GO" id="GO:0005737">
    <property type="term" value="C:cytoplasm"/>
    <property type="evidence" value="ECO:0007669"/>
    <property type="project" value="TreeGrafter"/>
</dbReference>
<reference evidence="8" key="3">
    <citation type="submission" date="2025-09" db="UniProtKB">
        <authorList>
            <consortium name="Ensembl"/>
        </authorList>
    </citation>
    <scope>IDENTIFICATION</scope>
</reference>
<evidence type="ECO:0000313" key="8">
    <source>
        <dbReference type="Ensembl" id="ENSOGAP00000021826.1"/>
    </source>
</evidence>
<evidence type="ECO:0000259" key="7">
    <source>
        <dbReference type="PROSITE" id="PS50905"/>
    </source>
</evidence>
<dbReference type="HOGENOM" id="CLU_065681_4_0_1"/>
<keyword evidence="2 6" id="KW-0409">Iron storage</keyword>
<feature type="binding site" evidence="5">
    <location>
        <position position="146"/>
    </location>
    <ligand>
        <name>Fe cation</name>
        <dbReference type="ChEBI" id="CHEBI:24875"/>
        <label>1</label>
    </ligand>
</feature>
<dbReference type="InterPro" id="IPR009078">
    <property type="entry name" value="Ferritin-like_SF"/>
</dbReference>
<evidence type="ECO:0000256" key="3">
    <source>
        <dbReference type="ARBA" id="ARBA00022723"/>
    </source>
</evidence>
<dbReference type="PANTHER" id="PTHR11431">
    <property type="entry name" value="FERRITIN"/>
    <property type="match status" value="1"/>
</dbReference>
<keyword evidence="4 5" id="KW-0408">Iron</keyword>
<feature type="domain" description="Ferritin-like diiron" evidence="7">
    <location>
        <begin position="15"/>
        <end position="164"/>
    </location>
</feature>
<dbReference type="GO" id="GO:0006826">
    <property type="term" value="P:iron ion transport"/>
    <property type="evidence" value="ECO:0007669"/>
    <property type="project" value="InterPro"/>
</dbReference>
<dbReference type="OMA" id="SLMHLQN"/>
<dbReference type="STRING" id="30611.ENSOGAP00000021826"/>
<keyword evidence="9" id="KW-1185">Reference proteome</keyword>
<dbReference type="GO" id="GO:0006879">
    <property type="term" value="P:intracellular iron ion homeostasis"/>
    <property type="evidence" value="ECO:0007669"/>
    <property type="project" value="UniProtKB-KW"/>
</dbReference>
<dbReference type="Ensembl" id="ENSOGAT00000033402.1">
    <property type="protein sequence ID" value="ENSOGAP00000021826.1"/>
    <property type="gene ID" value="ENSOGAG00000026278.1"/>
</dbReference>
<evidence type="ECO:0000256" key="4">
    <source>
        <dbReference type="ARBA" id="ARBA00023004"/>
    </source>
</evidence>
<dbReference type="SUPFAM" id="SSF47240">
    <property type="entry name" value="Ferritin-like"/>
    <property type="match status" value="1"/>
</dbReference>
<dbReference type="PANTHER" id="PTHR11431:SF97">
    <property type="entry name" value="FERRITIN HEAVY POLYPEPTIDE-LIKE 17-RELATED"/>
    <property type="match status" value="1"/>
</dbReference>
<dbReference type="GO" id="GO:0008198">
    <property type="term" value="F:ferrous iron binding"/>
    <property type="evidence" value="ECO:0007669"/>
    <property type="project" value="TreeGrafter"/>
</dbReference>